<dbReference type="EMBL" id="JAUOZS010000001">
    <property type="protein sequence ID" value="MDT8903272.1"/>
    <property type="molecule type" value="Genomic_DNA"/>
</dbReference>
<name>A0ABU3P3N7_9FIRM</name>
<sequence length="129" mass="13630">MQNGFAAAVAAGKINHLSKEVLADSVAWTAHPRFPGVFLKDVVPGADTKNVFSQHLVRVDDGCEIGRHAHDGKWELHNVVAGAGACVLGDRVIPYVPGEITVLPANVEHTVTARGADLYLLATFVPALA</sequence>
<dbReference type="InterPro" id="IPR013096">
    <property type="entry name" value="Cupin_2"/>
</dbReference>
<feature type="domain" description="Cupin type-2" evidence="1">
    <location>
        <begin position="56"/>
        <end position="117"/>
    </location>
</feature>
<dbReference type="Proteomes" id="UP001254848">
    <property type="component" value="Unassembled WGS sequence"/>
</dbReference>
<dbReference type="Pfam" id="PF07883">
    <property type="entry name" value="Cupin_2"/>
    <property type="match status" value="1"/>
</dbReference>
<evidence type="ECO:0000259" key="1">
    <source>
        <dbReference type="Pfam" id="PF07883"/>
    </source>
</evidence>
<evidence type="ECO:0000313" key="2">
    <source>
        <dbReference type="EMBL" id="MDT8903272.1"/>
    </source>
</evidence>
<evidence type="ECO:0000313" key="3">
    <source>
        <dbReference type="Proteomes" id="UP001254848"/>
    </source>
</evidence>
<dbReference type="SUPFAM" id="SSF51182">
    <property type="entry name" value="RmlC-like cupins"/>
    <property type="match status" value="1"/>
</dbReference>
<gene>
    <name evidence="2" type="ORF">Q4T40_18715</name>
</gene>
<dbReference type="InterPro" id="IPR014710">
    <property type="entry name" value="RmlC-like_jellyroll"/>
</dbReference>
<keyword evidence="3" id="KW-1185">Reference proteome</keyword>
<protein>
    <submittedName>
        <fullName evidence="2">Cupin domain-containing protein</fullName>
    </submittedName>
</protein>
<organism evidence="2 3">
    <name type="scientific">Anaeroselena agilis</name>
    <dbReference type="NCBI Taxonomy" id="3063788"/>
    <lineage>
        <taxon>Bacteria</taxon>
        <taxon>Bacillati</taxon>
        <taxon>Bacillota</taxon>
        <taxon>Negativicutes</taxon>
        <taxon>Acetonemataceae</taxon>
        <taxon>Anaeroselena</taxon>
    </lineage>
</organism>
<proteinExistence type="predicted"/>
<dbReference type="Gene3D" id="2.60.120.10">
    <property type="entry name" value="Jelly Rolls"/>
    <property type="match status" value="1"/>
</dbReference>
<comment type="caution">
    <text evidence="2">The sequence shown here is derived from an EMBL/GenBank/DDBJ whole genome shotgun (WGS) entry which is preliminary data.</text>
</comment>
<accession>A0ABU3P3N7</accession>
<reference evidence="2 3" key="1">
    <citation type="submission" date="2023-07" db="EMBL/GenBank/DDBJ databases">
        <title>The novel representative of Negativicutes class, Anaeroselena agilis gen. nov. sp. nov.</title>
        <authorList>
            <person name="Prokofeva M.I."/>
            <person name="Elcheninov A.G."/>
            <person name="Klyukina A."/>
            <person name="Kublanov I.V."/>
            <person name="Frolov E.N."/>
            <person name="Podosokorskaya O.A."/>
        </authorList>
    </citation>
    <scope>NUCLEOTIDE SEQUENCE [LARGE SCALE GENOMIC DNA]</scope>
    <source>
        <strain evidence="2 3">4137-cl</strain>
    </source>
</reference>
<dbReference type="RefSeq" id="WP_413781732.1">
    <property type="nucleotide sequence ID" value="NZ_JAUOZS010000001.1"/>
</dbReference>
<dbReference type="InterPro" id="IPR011051">
    <property type="entry name" value="RmlC_Cupin_sf"/>
</dbReference>